<protein>
    <submittedName>
        <fullName evidence="7">OmpA family protein</fullName>
    </submittedName>
</protein>
<evidence type="ECO:0000313" key="8">
    <source>
        <dbReference type="Proteomes" id="UP000640489"/>
    </source>
</evidence>
<dbReference type="EMBL" id="JADKPN010000011">
    <property type="protein sequence ID" value="MBF4764883.1"/>
    <property type="molecule type" value="Genomic_DNA"/>
</dbReference>
<evidence type="ECO:0000259" key="6">
    <source>
        <dbReference type="PROSITE" id="PS51123"/>
    </source>
</evidence>
<dbReference type="AlphaFoldDB" id="A0A930VE73"/>
<dbReference type="InterPro" id="IPR006664">
    <property type="entry name" value="OMP_bac"/>
</dbReference>
<name>A0A930VE73_9ACTN</name>
<dbReference type="InterPro" id="IPR036737">
    <property type="entry name" value="OmpA-like_sf"/>
</dbReference>
<dbReference type="SUPFAM" id="SSF103088">
    <property type="entry name" value="OmpA-like"/>
    <property type="match status" value="1"/>
</dbReference>
<gene>
    <name evidence="7" type="ORF">ISU07_17250</name>
</gene>
<evidence type="ECO:0000256" key="2">
    <source>
        <dbReference type="ARBA" id="ARBA00023136"/>
    </source>
</evidence>
<keyword evidence="3" id="KW-0998">Cell outer membrane</keyword>
<dbReference type="PANTHER" id="PTHR30329">
    <property type="entry name" value="STATOR ELEMENT OF FLAGELLAR MOTOR COMPLEX"/>
    <property type="match status" value="1"/>
</dbReference>
<dbReference type="Proteomes" id="UP000640489">
    <property type="component" value="Unassembled WGS sequence"/>
</dbReference>
<dbReference type="PRINTS" id="PR01021">
    <property type="entry name" value="OMPADOMAIN"/>
</dbReference>
<comment type="subcellular location">
    <subcellularLocation>
        <location evidence="1">Cell outer membrane</location>
    </subcellularLocation>
</comment>
<feature type="compositionally biased region" description="Low complexity" evidence="5">
    <location>
        <begin position="307"/>
        <end position="329"/>
    </location>
</feature>
<dbReference type="PANTHER" id="PTHR30329:SF21">
    <property type="entry name" value="LIPOPROTEIN YIAD-RELATED"/>
    <property type="match status" value="1"/>
</dbReference>
<evidence type="ECO:0000256" key="4">
    <source>
        <dbReference type="PROSITE-ProRule" id="PRU00473"/>
    </source>
</evidence>
<dbReference type="CDD" id="cd07185">
    <property type="entry name" value="OmpA_C-like"/>
    <property type="match status" value="1"/>
</dbReference>
<comment type="caution">
    <text evidence="7">The sequence shown here is derived from an EMBL/GenBank/DDBJ whole genome shotgun (WGS) entry which is preliminary data.</text>
</comment>
<dbReference type="InterPro" id="IPR050330">
    <property type="entry name" value="Bact_OuterMem_StrucFunc"/>
</dbReference>
<sequence>MADDRGERFESSPATRLLDALGRGDLNAALLEFRPTTIVRTEDRSWSLQGEEQVLYGLEDALDLFPGIVFDSHARHIGHGRVIEEARVRDLGPLDADVPGDEDADPADRGDAGEHAAGAGAGGGGSLVLDRDHGKSETPRLNMPIRLTVLHDDQSVHEIILSFPRALLRAALGQPFDPLDMAVQEIQSAFVAPVGSGFSTYELGTKPVAPLEFAPPPPPEPAPVPVAETEPVAQQTWRAAPPLLIEEEEPPRRRAKLVVPLVVLLVGAIAGGTWWFTQGGTSPEADAKPKKPAHTTSQGDKNKPTKKPSASPSPTKTEPVVTKTPDKPTVTLKSDLAFPKNSAALSDAAKVAIGKLADQIRAAKLHGTIHIDGYTDNLGSAAHGLSLSQDRAQAVAQYLRSRLGSYRIDIVAVGHGEANPIASNDTEAGRQKNRRVTITLPDK</sequence>
<dbReference type="PROSITE" id="PS51123">
    <property type="entry name" value="OMPA_2"/>
    <property type="match status" value="1"/>
</dbReference>
<proteinExistence type="predicted"/>
<keyword evidence="2 4" id="KW-0472">Membrane</keyword>
<feature type="compositionally biased region" description="Basic and acidic residues" evidence="5">
    <location>
        <begin position="129"/>
        <end position="138"/>
    </location>
</feature>
<organism evidence="7 8">
    <name type="scientific">Nocardioides islandensis</name>
    <dbReference type="NCBI Taxonomy" id="433663"/>
    <lineage>
        <taxon>Bacteria</taxon>
        <taxon>Bacillati</taxon>
        <taxon>Actinomycetota</taxon>
        <taxon>Actinomycetes</taxon>
        <taxon>Propionibacteriales</taxon>
        <taxon>Nocardioidaceae</taxon>
        <taxon>Nocardioides</taxon>
    </lineage>
</organism>
<reference evidence="7" key="1">
    <citation type="submission" date="2020-11" db="EMBL/GenBank/DDBJ databases">
        <title>Nocardioides sp. nov., isolated from Soil of Cynanchum wilfordii Hemsley rhizosphere.</title>
        <authorList>
            <person name="Lee J.-S."/>
            <person name="Suh M.K."/>
            <person name="Kim J.-S."/>
        </authorList>
    </citation>
    <scope>NUCLEOTIDE SEQUENCE</scope>
    <source>
        <strain evidence="7">KCTC 19275</strain>
    </source>
</reference>
<dbReference type="RefSeq" id="WP_194708060.1">
    <property type="nucleotide sequence ID" value="NZ_JADKPN010000011.1"/>
</dbReference>
<dbReference type="GO" id="GO:0009279">
    <property type="term" value="C:cell outer membrane"/>
    <property type="evidence" value="ECO:0007669"/>
    <property type="project" value="UniProtKB-SubCell"/>
</dbReference>
<feature type="region of interest" description="Disordered" evidence="5">
    <location>
        <begin position="93"/>
        <end position="138"/>
    </location>
</feature>
<evidence type="ECO:0000256" key="5">
    <source>
        <dbReference type="SAM" id="MobiDB-lite"/>
    </source>
</evidence>
<evidence type="ECO:0000313" key="7">
    <source>
        <dbReference type="EMBL" id="MBF4764883.1"/>
    </source>
</evidence>
<dbReference type="InterPro" id="IPR006665">
    <property type="entry name" value="OmpA-like"/>
</dbReference>
<evidence type="ECO:0000256" key="3">
    <source>
        <dbReference type="ARBA" id="ARBA00023237"/>
    </source>
</evidence>
<dbReference type="Pfam" id="PF00691">
    <property type="entry name" value="OmpA"/>
    <property type="match status" value="1"/>
</dbReference>
<keyword evidence="8" id="KW-1185">Reference proteome</keyword>
<dbReference type="Gene3D" id="3.30.1330.60">
    <property type="entry name" value="OmpA-like domain"/>
    <property type="match status" value="1"/>
</dbReference>
<feature type="region of interest" description="Disordered" evidence="5">
    <location>
        <begin position="421"/>
        <end position="443"/>
    </location>
</feature>
<feature type="region of interest" description="Disordered" evidence="5">
    <location>
        <begin position="280"/>
        <end position="329"/>
    </location>
</feature>
<accession>A0A930VE73</accession>
<feature type="domain" description="OmpA-like" evidence="6">
    <location>
        <begin position="325"/>
        <end position="443"/>
    </location>
</feature>
<evidence type="ECO:0000256" key="1">
    <source>
        <dbReference type="ARBA" id="ARBA00004442"/>
    </source>
</evidence>